<keyword evidence="2" id="KW-1185">Reference proteome</keyword>
<accession>A0A238YUM4</accession>
<evidence type="ECO:0000313" key="1">
    <source>
        <dbReference type="EMBL" id="SNR74283.1"/>
    </source>
</evidence>
<evidence type="ECO:0000313" key="2">
    <source>
        <dbReference type="Proteomes" id="UP000198348"/>
    </source>
</evidence>
<gene>
    <name evidence="1" type="ORF">SAMN06265360_11723</name>
</gene>
<organism evidence="1 2">
    <name type="scientific">Haloechinothrix alba</name>
    <dbReference type="NCBI Taxonomy" id="664784"/>
    <lineage>
        <taxon>Bacteria</taxon>
        <taxon>Bacillati</taxon>
        <taxon>Actinomycetota</taxon>
        <taxon>Actinomycetes</taxon>
        <taxon>Pseudonocardiales</taxon>
        <taxon>Pseudonocardiaceae</taxon>
        <taxon>Haloechinothrix</taxon>
    </lineage>
</organism>
<protein>
    <submittedName>
        <fullName evidence="1">Uncharacterized protein</fullName>
    </submittedName>
</protein>
<sequence length="97" mass="10096">MLWFGAAVAGYIESTGLTQAVTTEVADMTGGSEAEATVIGLGMTGLFERQTRACGRPVPQAGGAVTTAILPARLVPPVTEWEASRTYLAIRESEALP</sequence>
<reference evidence="1 2" key="1">
    <citation type="submission" date="2017-06" db="EMBL/GenBank/DDBJ databases">
        <authorList>
            <person name="Kim H.J."/>
            <person name="Triplett B.A."/>
        </authorList>
    </citation>
    <scope>NUCLEOTIDE SEQUENCE [LARGE SCALE GENOMIC DNA]</scope>
    <source>
        <strain evidence="1 2">DSM 45207</strain>
    </source>
</reference>
<dbReference type="EMBL" id="FZNW01000017">
    <property type="protein sequence ID" value="SNR74283.1"/>
    <property type="molecule type" value="Genomic_DNA"/>
</dbReference>
<dbReference type="AlphaFoldDB" id="A0A238YUM4"/>
<dbReference type="Proteomes" id="UP000198348">
    <property type="component" value="Unassembled WGS sequence"/>
</dbReference>
<name>A0A238YUM4_9PSEU</name>
<proteinExistence type="predicted"/>